<proteinExistence type="predicted"/>
<dbReference type="RefSeq" id="WP_251810896.1">
    <property type="nucleotide sequence ID" value="NZ_CP101527.1"/>
</dbReference>
<sequence>MKLVYQPGDALLLAHYGEILYQLAIEKGADPEQLLNNTGIRESTFRNPEAMLNYEQFTALTSNAFRLVADPALGLQYGTRLKFTTHGAMGQASISSENLSEAISSIIKYYRTRFAFIEMSFFIEGDEAVIQLDENLGLGVLKAFLIEALFVSIIDVSRFLFGPTLAKTGSCRVSYAPPSYVDQYFRFFVGDSGAVADYTEEKLKNMITFNAPTNQLRFDKQYLSLPMVLANSVARRLAEQTCEEQLKAVEDADSIVAKVKRSLQDDPDRIPSMEEVSDQLHMTSRTLRRQLQNFGTSFQDLLSDIRKKRAIALLQNTDKPVDEIAYELGYSDPSNFGRAFRKWTGKSPSCIRKEMT</sequence>
<keyword evidence="6" id="KW-1185">Reference proteome</keyword>
<feature type="domain" description="HTH araC/xylS-type" evidence="4">
    <location>
        <begin position="253"/>
        <end position="354"/>
    </location>
</feature>
<dbReference type="GO" id="GO:0000976">
    <property type="term" value="F:transcription cis-regulatory region binding"/>
    <property type="evidence" value="ECO:0007669"/>
    <property type="project" value="TreeGrafter"/>
</dbReference>
<dbReference type="InterPro" id="IPR018060">
    <property type="entry name" value="HTH_AraC"/>
</dbReference>
<organism evidence="5 6">
    <name type="scientific">Alkalimarinus sediminis</name>
    <dbReference type="NCBI Taxonomy" id="1632866"/>
    <lineage>
        <taxon>Bacteria</taxon>
        <taxon>Pseudomonadati</taxon>
        <taxon>Pseudomonadota</taxon>
        <taxon>Gammaproteobacteria</taxon>
        <taxon>Alteromonadales</taxon>
        <taxon>Alteromonadaceae</taxon>
        <taxon>Alkalimarinus</taxon>
    </lineage>
</organism>
<accession>A0A9E8HJ10</accession>
<reference evidence="5" key="1">
    <citation type="submission" date="2022-07" db="EMBL/GenBank/DDBJ databases">
        <title>Alkalimarinus sp. nov., isolated from gut of a Alitta virens.</title>
        <authorList>
            <person name="Yang A.I."/>
            <person name="Shin N.-R."/>
        </authorList>
    </citation>
    <scope>NUCLEOTIDE SEQUENCE</scope>
    <source>
        <strain evidence="5">FA028</strain>
    </source>
</reference>
<dbReference type="SUPFAM" id="SSF46689">
    <property type="entry name" value="Homeodomain-like"/>
    <property type="match status" value="1"/>
</dbReference>
<dbReference type="Gene3D" id="1.10.10.60">
    <property type="entry name" value="Homeodomain-like"/>
    <property type="match status" value="1"/>
</dbReference>
<dbReference type="AlphaFoldDB" id="A0A9E8HJ10"/>
<dbReference type="PANTHER" id="PTHR47894">
    <property type="entry name" value="HTH-TYPE TRANSCRIPTIONAL REGULATOR GADX"/>
    <property type="match status" value="1"/>
</dbReference>
<dbReference type="GO" id="GO:0003700">
    <property type="term" value="F:DNA-binding transcription factor activity"/>
    <property type="evidence" value="ECO:0007669"/>
    <property type="project" value="InterPro"/>
</dbReference>
<evidence type="ECO:0000256" key="2">
    <source>
        <dbReference type="ARBA" id="ARBA00023125"/>
    </source>
</evidence>
<dbReference type="InterPro" id="IPR020449">
    <property type="entry name" value="Tscrpt_reg_AraC-type_HTH"/>
</dbReference>
<dbReference type="EMBL" id="CP101527">
    <property type="protein sequence ID" value="UZW75265.1"/>
    <property type="molecule type" value="Genomic_DNA"/>
</dbReference>
<protein>
    <submittedName>
        <fullName evidence="5">AraC family transcriptional regulator</fullName>
    </submittedName>
</protein>
<keyword evidence="3" id="KW-0804">Transcription</keyword>
<keyword evidence="1" id="KW-0805">Transcription regulation</keyword>
<keyword evidence="2" id="KW-0238">DNA-binding</keyword>
<dbReference type="InterPro" id="IPR009057">
    <property type="entry name" value="Homeodomain-like_sf"/>
</dbReference>
<dbReference type="Pfam" id="PF12833">
    <property type="entry name" value="HTH_18"/>
    <property type="match status" value="1"/>
</dbReference>
<gene>
    <name evidence="5" type="ORF">NNL22_01270</name>
</gene>
<evidence type="ECO:0000256" key="3">
    <source>
        <dbReference type="ARBA" id="ARBA00023163"/>
    </source>
</evidence>
<evidence type="ECO:0000313" key="6">
    <source>
        <dbReference type="Proteomes" id="UP001164472"/>
    </source>
</evidence>
<name>A0A9E8HJ10_9ALTE</name>
<dbReference type="Pfam" id="PF12625">
    <property type="entry name" value="Arabinose_bd"/>
    <property type="match status" value="1"/>
</dbReference>
<evidence type="ECO:0000259" key="4">
    <source>
        <dbReference type="PROSITE" id="PS01124"/>
    </source>
</evidence>
<dbReference type="PROSITE" id="PS01124">
    <property type="entry name" value="HTH_ARAC_FAMILY_2"/>
    <property type="match status" value="1"/>
</dbReference>
<dbReference type="Proteomes" id="UP001164472">
    <property type="component" value="Chromosome"/>
</dbReference>
<evidence type="ECO:0000256" key="1">
    <source>
        <dbReference type="ARBA" id="ARBA00023015"/>
    </source>
</evidence>
<evidence type="ECO:0000313" key="5">
    <source>
        <dbReference type="EMBL" id="UZW75265.1"/>
    </source>
</evidence>
<dbReference type="InterPro" id="IPR032687">
    <property type="entry name" value="AraC-type_N"/>
</dbReference>
<dbReference type="PRINTS" id="PR00032">
    <property type="entry name" value="HTHARAC"/>
</dbReference>
<dbReference type="KEGG" id="asem:NNL22_01270"/>
<dbReference type="GO" id="GO:0005829">
    <property type="term" value="C:cytosol"/>
    <property type="evidence" value="ECO:0007669"/>
    <property type="project" value="TreeGrafter"/>
</dbReference>
<dbReference type="SMART" id="SM00342">
    <property type="entry name" value="HTH_ARAC"/>
    <property type="match status" value="1"/>
</dbReference>
<dbReference type="PANTHER" id="PTHR47894:SF1">
    <property type="entry name" value="HTH-TYPE TRANSCRIPTIONAL REGULATOR VQSM"/>
    <property type="match status" value="1"/>
</dbReference>